<proteinExistence type="predicted"/>
<accession>A0ABV8LQ30</accession>
<keyword evidence="5 9" id="KW-1133">Transmembrane helix</keyword>
<evidence type="ECO:0000313" key="13">
    <source>
        <dbReference type="Proteomes" id="UP001595816"/>
    </source>
</evidence>
<evidence type="ECO:0000256" key="3">
    <source>
        <dbReference type="ARBA" id="ARBA00022679"/>
    </source>
</evidence>
<feature type="compositionally biased region" description="Basic residues" evidence="8">
    <location>
        <begin position="240"/>
        <end position="252"/>
    </location>
</feature>
<evidence type="ECO:0000313" key="12">
    <source>
        <dbReference type="EMBL" id="MFC4133106.1"/>
    </source>
</evidence>
<dbReference type="Pfam" id="PF01757">
    <property type="entry name" value="Acyl_transf_3"/>
    <property type="match status" value="2"/>
</dbReference>
<feature type="transmembrane region" description="Helical" evidence="9">
    <location>
        <begin position="153"/>
        <end position="173"/>
    </location>
</feature>
<feature type="transmembrane region" description="Helical" evidence="9">
    <location>
        <begin position="366"/>
        <end position="386"/>
    </location>
</feature>
<dbReference type="Proteomes" id="UP001595816">
    <property type="component" value="Unassembled WGS sequence"/>
</dbReference>
<feature type="transmembrane region" description="Helical" evidence="9">
    <location>
        <begin position="463"/>
        <end position="481"/>
    </location>
</feature>
<evidence type="ECO:0000256" key="4">
    <source>
        <dbReference type="ARBA" id="ARBA00022692"/>
    </source>
</evidence>
<keyword evidence="7 12" id="KW-0012">Acyltransferase</keyword>
<sequence length="798" mass="87090">MSRAPSRQNVRYQPPLDGVRALAVLAVLLFHAGVRQLPGGFLGVDAFFVLSGFLITSLLLGELRRTGRIALGEFWLRRARRLLPALLAVLVVVALLARTLAGGEELTLVRGDALATLAYVANWRMIYRGTDYFAQNAAPSPLQHTWSLGIEEQFYLCWPVIVIAVIVFAPRLMRRARPYLARPPHTRWMHRAQKRWPRPTPTGPERPTQPRPASRAQQRWARQPSTRLARPNQPRMVSRTQKRWAHPTHARLARPAQPRVARRTQTRWTRPAHTRWARTTLPGPAQEEAEPRQARLTQRFGRGILLALVLAGALASAIAAALLYRDGDVGRAYFGTDTRAQALLIGCALALVLRARGPSAGPRIQWVSGVAAALGLVITGFLWAYGDGTQAWLYRGGLTLGAIGVAAVLWHVSVVPAGTLSRVLSVAPLVMIGQISYGLYLWHWPLFQLLDADRTGLTGTRLIMLRLAVVLVVATASYWLIERPVRRGVRRPAWFVGRRAAMASALAVTVLVAGTVAAVVSGTRPATVTAAAPVVVFPSGAPSAGASATHGPMTRAGRKPGGQPRITILGDSVAWTVGTYLPEHPGLTVTTRAIQGCGIALLPDILTQGSPHTNYPNCEHWPDRWRSAIRIDDPDVAVILLNRWELMDRRIQGGYQHVGQPAFDAYLSGQLTQGIGIAKSRGAQIVLLTASYTRRSERPDGGLYPEDEPIRVDAWNHLLQATALRFPGQVSVLDLNAVTCPGGRFAWDVDGLRIRSDGLHFTPPGVQQVIAPWLLPQVARIAVTGPPAPQGRATARPD</sequence>
<feature type="transmembrane region" description="Helical" evidence="9">
    <location>
        <begin position="501"/>
        <end position="520"/>
    </location>
</feature>
<evidence type="ECO:0000256" key="1">
    <source>
        <dbReference type="ARBA" id="ARBA00004651"/>
    </source>
</evidence>
<dbReference type="RefSeq" id="WP_253751732.1">
    <property type="nucleotide sequence ID" value="NZ_JAMZDZ010000001.1"/>
</dbReference>
<evidence type="ECO:0000256" key="2">
    <source>
        <dbReference type="ARBA" id="ARBA00022475"/>
    </source>
</evidence>
<feature type="domain" description="SGNH" evidence="11">
    <location>
        <begin position="560"/>
        <end position="771"/>
    </location>
</feature>
<keyword evidence="13" id="KW-1185">Reference proteome</keyword>
<dbReference type="Pfam" id="PF19040">
    <property type="entry name" value="SGNH"/>
    <property type="match status" value="1"/>
</dbReference>
<evidence type="ECO:0000256" key="5">
    <source>
        <dbReference type="ARBA" id="ARBA00022989"/>
    </source>
</evidence>
<organism evidence="12 13">
    <name type="scientific">Hamadaea flava</name>
    <dbReference type="NCBI Taxonomy" id="1742688"/>
    <lineage>
        <taxon>Bacteria</taxon>
        <taxon>Bacillati</taxon>
        <taxon>Actinomycetota</taxon>
        <taxon>Actinomycetes</taxon>
        <taxon>Micromonosporales</taxon>
        <taxon>Micromonosporaceae</taxon>
        <taxon>Hamadaea</taxon>
    </lineage>
</organism>
<protein>
    <submittedName>
        <fullName evidence="12">Acyltransferase family protein</fullName>
    </submittedName>
</protein>
<evidence type="ECO:0000259" key="10">
    <source>
        <dbReference type="Pfam" id="PF01757"/>
    </source>
</evidence>
<evidence type="ECO:0000256" key="7">
    <source>
        <dbReference type="ARBA" id="ARBA00023315"/>
    </source>
</evidence>
<dbReference type="InterPro" id="IPR036514">
    <property type="entry name" value="SGNH_hydro_sf"/>
</dbReference>
<comment type="subcellular location">
    <subcellularLocation>
        <location evidence="1">Cell membrane</location>
        <topology evidence="1">Multi-pass membrane protein</topology>
    </subcellularLocation>
</comment>
<dbReference type="InterPro" id="IPR050879">
    <property type="entry name" value="Acyltransferase_3"/>
</dbReference>
<evidence type="ECO:0000256" key="6">
    <source>
        <dbReference type="ARBA" id="ARBA00023136"/>
    </source>
</evidence>
<gene>
    <name evidence="12" type="ORF">ACFOZ4_21035</name>
</gene>
<dbReference type="GO" id="GO:0016746">
    <property type="term" value="F:acyltransferase activity"/>
    <property type="evidence" value="ECO:0007669"/>
    <property type="project" value="UniProtKB-KW"/>
</dbReference>
<feature type="transmembrane region" description="Helical" evidence="9">
    <location>
        <begin position="392"/>
        <end position="412"/>
    </location>
</feature>
<feature type="compositionally biased region" description="Pro residues" evidence="8">
    <location>
        <begin position="198"/>
        <end position="210"/>
    </location>
</feature>
<feature type="transmembrane region" description="Helical" evidence="9">
    <location>
        <begin position="424"/>
        <end position="443"/>
    </location>
</feature>
<feature type="transmembrane region" description="Helical" evidence="9">
    <location>
        <begin position="336"/>
        <end position="354"/>
    </location>
</feature>
<name>A0ABV8LQ30_9ACTN</name>
<feature type="region of interest" description="Disordered" evidence="8">
    <location>
        <begin position="544"/>
        <end position="563"/>
    </location>
</feature>
<dbReference type="SUPFAM" id="SSF52266">
    <property type="entry name" value="SGNH hydrolase"/>
    <property type="match status" value="1"/>
</dbReference>
<feature type="domain" description="Acyltransferase 3" evidence="10">
    <location>
        <begin position="16"/>
        <end position="170"/>
    </location>
</feature>
<dbReference type="PANTHER" id="PTHR23028:SF53">
    <property type="entry name" value="ACYL_TRANSF_3 DOMAIN-CONTAINING PROTEIN"/>
    <property type="match status" value="1"/>
</dbReference>
<comment type="caution">
    <text evidence="12">The sequence shown here is derived from an EMBL/GenBank/DDBJ whole genome shotgun (WGS) entry which is preliminary data.</text>
</comment>
<keyword evidence="3" id="KW-0808">Transferase</keyword>
<feature type="region of interest" description="Disordered" evidence="8">
    <location>
        <begin position="190"/>
        <end position="269"/>
    </location>
</feature>
<dbReference type="Gene3D" id="3.40.50.1110">
    <property type="entry name" value="SGNH hydrolase"/>
    <property type="match status" value="1"/>
</dbReference>
<feature type="compositionally biased region" description="Basic residues" evidence="8">
    <location>
        <begin position="260"/>
        <end position="269"/>
    </location>
</feature>
<evidence type="ECO:0000256" key="9">
    <source>
        <dbReference type="SAM" id="Phobius"/>
    </source>
</evidence>
<evidence type="ECO:0000256" key="8">
    <source>
        <dbReference type="SAM" id="MobiDB-lite"/>
    </source>
</evidence>
<dbReference type="PANTHER" id="PTHR23028">
    <property type="entry name" value="ACETYLTRANSFERASE"/>
    <property type="match status" value="1"/>
</dbReference>
<keyword evidence="6 9" id="KW-0472">Membrane</keyword>
<feature type="transmembrane region" description="Helical" evidence="9">
    <location>
        <begin position="304"/>
        <end position="324"/>
    </location>
</feature>
<feature type="transmembrane region" description="Helical" evidence="9">
    <location>
        <begin position="82"/>
        <end position="101"/>
    </location>
</feature>
<keyword evidence="4 9" id="KW-0812">Transmembrane</keyword>
<dbReference type="EMBL" id="JBHSAY010000009">
    <property type="protein sequence ID" value="MFC4133106.1"/>
    <property type="molecule type" value="Genomic_DNA"/>
</dbReference>
<feature type="domain" description="Acyltransferase 3" evidence="10">
    <location>
        <begin position="295"/>
        <end position="475"/>
    </location>
</feature>
<evidence type="ECO:0000259" key="11">
    <source>
        <dbReference type="Pfam" id="PF19040"/>
    </source>
</evidence>
<reference evidence="13" key="1">
    <citation type="journal article" date="2019" name="Int. J. Syst. Evol. Microbiol.">
        <title>The Global Catalogue of Microorganisms (GCM) 10K type strain sequencing project: providing services to taxonomists for standard genome sequencing and annotation.</title>
        <authorList>
            <consortium name="The Broad Institute Genomics Platform"/>
            <consortium name="The Broad Institute Genome Sequencing Center for Infectious Disease"/>
            <person name="Wu L."/>
            <person name="Ma J."/>
        </authorList>
    </citation>
    <scope>NUCLEOTIDE SEQUENCE [LARGE SCALE GENOMIC DNA]</scope>
    <source>
        <strain evidence="13">CGMCC 4.7289</strain>
    </source>
</reference>
<dbReference type="InterPro" id="IPR002656">
    <property type="entry name" value="Acyl_transf_3_dom"/>
</dbReference>
<feature type="transmembrane region" description="Helical" evidence="9">
    <location>
        <begin position="12"/>
        <end position="34"/>
    </location>
</feature>
<keyword evidence="2" id="KW-1003">Cell membrane</keyword>
<dbReference type="InterPro" id="IPR043968">
    <property type="entry name" value="SGNH"/>
</dbReference>
<feature type="transmembrane region" description="Helical" evidence="9">
    <location>
        <begin position="40"/>
        <end position="61"/>
    </location>
</feature>